<gene>
    <name evidence="1" type="ORF">LCGC14_0516420</name>
</gene>
<reference evidence="1" key="1">
    <citation type="journal article" date="2015" name="Nature">
        <title>Complex archaea that bridge the gap between prokaryotes and eukaryotes.</title>
        <authorList>
            <person name="Spang A."/>
            <person name="Saw J.H."/>
            <person name="Jorgensen S.L."/>
            <person name="Zaremba-Niedzwiedzka K."/>
            <person name="Martijn J."/>
            <person name="Lind A.E."/>
            <person name="van Eijk R."/>
            <person name="Schleper C."/>
            <person name="Guy L."/>
            <person name="Ettema T.J."/>
        </authorList>
    </citation>
    <scope>NUCLEOTIDE SEQUENCE</scope>
</reference>
<evidence type="ECO:0000313" key="1">
    <source>
        <dbReference type="EMBL" id="KKN61964.1"/>
    </source>
</evidence>
<protein>
    <submittedName>
        <fullName evidence="1">Uncharacterized protein</fullName>
    </submittedName>
</protein>
<proteinExistence type="predicted"/>
<comment type="caution">
    <text evidence="1">The sequence shown here is derived from an EMBL/GenBank/DDBJ whole genome shotgun (WGS) entry which is preliminary data.</text>
</comment>
<dbReference type="EMBL" id="LAZR01000639">
    <property type="protein sequence ID" value="KKN61964.1"/>
    <property type="molecule type" value="Genomic_DNA"/>
</dbReference>
<dbReference type="AlphaFoldDB" id="A0A0F9S4I1"/>
<name>A0A0F9S4I1_9ZZZZ</name>
<sequence>MKLIEKIAAGPYMHKGKGKGKSMIKAYMGKKMGKDYKHKMKMGKGGMTY</sequence>
<accession>A0A0F9S4I1</accession>
<organism evidence="1">
    <name type="scientific">marine sediment metagenome</name>
    <dbReference type="NCBI Taxonomy" id="412755"/>
    <lineage>
        <taxon>unclassified sequences</taxon>
        <taxon>metagenomes</taxon>
        <taxon>ecological metagenomes</taxon>
    </lineage>
</organism>